<organism evidence="15 16">
    <name type="scientific">Vagococcus luciliae</name>
    <dbReference type="NCBI Taxonomy" id="2920380"/>
    <lineage>
        <taxon>Bacteria</taxon>
        <taxon>Bacillati</taxon>
        <taxon>Bacillota</taxon>
        <taxon>Bacilli</taxon>
        <taxon>Lactobacillales</taxon>
        <taxon>Enterococcaceae</taxon>
        <taxon>Vagococcus</taxon>
    </lineage>
</organism>
<evidence type="ECO:0000256" key="11">
    <source>
        <dbReference type="ARBA" id="ARBA00040752"/>
    </source>
</evidence>
<evidence type="ECO:0000256" key="8">
    <source>
        <dbReference type="ARBA" id="ARBA00023136"/>
    </source>
</evidence>
<keyword evidence="7" id="KW-0805">Transcription regulation</keyword>
<dbReference type="RefSeq" id="WP_257700492.1">
    <property type="nucleotide sequence ID" value="NZ_CP102451.1"/>
</dbReference>
<evidence type="ECO:0000256" key="9">
    <source>
        <dbReference type="ARBA" id="ARBA00023163"/>
    </source>
</evidence>
<comment type="similarity">
    <text evidence="2">Belongs to the LytR/CpsA/Psr (LCP) family.</text>
</comment>
<comment type="function">
    <text evidence="10">Involved in SarA attenuation. Affects resistance to oxacillin and teicoplanin, as well as the synthesis of virulence factors.</text>
</comment>
<protein>
    <recommendedName>
        <fullName evidence="11">Regulatory protein MsrR</fullName>
    </recommendedName>
</protein>
<dbReference type="Proteomes" id="UP001058273">
    <property type="component" value="Chromosome"/>
</dbReference>
<evidence type="ECO:0000256" key="13">
    <source>
        <dbReference type="SAM" id="Phobius"/>
    </source>
</evidence>
<keyword evidence="9" id="KW-0804">Transcription</keyword>
<evidence type="ECO:0000256" key="4">
    <source>
        <dbReference type="ARBA" id="ARBA00022692"/>
    </source>
</evidence>
<evidence type="ECO:0000259" key="14">
    <source>
        <dbReference type="Pfam" id="PF03816"/>
    </source>
</evidence>
<dbReference type="InterPro" id="IPR050922">
    <property type="entry name" value="LytR/CpsA/Psr_CW_biosynth"/>
</dbReference>
<dbReference type="PANTHER" id="PTHR33392:SF8">
    <property type="entry name" value="REGULATORY PROTEIN MSRR"/>
    <property type="match status" value="1"/>
</dbReference>
<evidence type="ECO:0000256" key="7">
    <source>
        <dbReference type="ARBA" id="ARBA00023015"/>
    </source>
</evidence>
<keyword evidence="6 13" id="KW-1133">Transmembrane helix</keyword>
<keyword evidence="5" id="KW-0735">Signal-anchor</keyword>
<feature type="region of interest" description="Disordered" evidence="12">
    <location>
        <begin position="1"/>
        <end position="46"/>
    </location>
</feature>
<name>A0ABY5P0P7_9ENTE</name>
<evidence type="ECO:0000256" key="12">
    <source>
        <dbReference type="SAM" id="MobiDB-lite"/>
    </source>
</evidence>
<gene>
    <name evidence="15" type="primary">msrR</name>
    <name evidence="15" type="ORF">G314FT_16600</name>
</gene>
<feature type="domain" description="Cell envelope-related transcriptional attenuator" evidence="14">
    <location>
        <begin position="119"/>
        <end position="264"/>
    </location>
</feature>
<evidence type="ECO:0000313" key="16">
    <source>
        <dbReference type="Proteomes" id="UP001058273"/>
    </source>
</evidence>
<keyword evidence="16" id="KW-1185">Reference proteome</keyword>
<proteinExistence type="inferred from homology"/>
<dbReference type="PANTHER" id="PTHR33392">
    <property type="entry name" value="POLYISOPRENYL-TEICHOIC ACID--PEPTIDOGLYCAN TEICHOIC ACID TRANSFERASE TAGU"/>
    <property type="match status" value="1"/>
</dbReference>
<evidence type="ECO:0000256" key="1">
    <source>
        <dbReference type="ARBA" id="ARBA00004401"/>
    </source>
</evidence>
<keyword evidence="8 13" id="KW-0472">Membrane</keyword>
<evidence type="ECO:0000256" key="3">
    <source>
        <dbReference type="ARBA" id="ARBA00022475"/>
    </source>
</evidence>
<keyword evidence="3" id="KW-1003">Cell membrane</keyword>
<evidence type="ECO:0000256" key="6">
    <source>
        <dbReference type="ARBA" id="ARBA00022989"/>
    </source>
</evidence>
<feature type="compositionally biased region" description="Basic and acidic residues" evidence="12">
    <location>
        <begin position="1"/>
        <end position="26"/>
    </location>
</feature>
<comment type="subcellular location">
    <subcellularLocation>
        <location evidence="1">Cell membrane</location>
        <topology evidence="1">Single-pass type II membrane protein</topology>
    </subcellularLocation>
</comment>
<sequence>MPGMSRIDKRKQEEAKKYAPKDKKIDTQQANGTKPPKNQDIPPKKKGKKKKSFLFWVLMVLVALIALSGVGYAKGYFTAKADKDNKEFKMTAFNGQKSQDDSINILLLGSDSRGEDQGRSDSIMIAHYNRKTKQPQIVSIMRDTFVAIPTQDGIEYNKINAAYSYGGPEMVRQTIENNFGVPIQYYAVVNFDSFPKIIDVLAPGGLPVVAEKDLEVEGTVIKKGQTNLSGHEALQYARFRKDEEGDFGRVRRQQQVMSAITKQATNPLHAWKLPEMLGAVVGYTQTDVPMSTYLSVGNSYLFSSHKSLEILTVPVEGSWNNGYYDYAGSVLEINEEMNKEAIQKFFSK</sequence>
<evidence type="ECO:0000256" key="5">
    <source>
        <dbReference type="ARBA" id="ARBA00022968"/>
    </source>
</evidence>
<accession>A0ABY5P0P7</accession>
<feature type="transmembrane region" description="Helical" evidence="13">
    <location>
        <begin position="53"/>
        <end position="73"/>
    </location>
</feature>
<evidence type="ECO:0000256" key="10">
    <source>
        <dbReference type="ARBA" id="ARBA00037178"/>
    </source>
</evidence>
<dbReference type="Pfam" id="PF03816">
    <property type="entry name" value="LytR_cpsA_psr"/>
    <property type="match status" value="1"/>
</dbReference>
<dbReference type="InterPro" id="IPR004474">
    <property type="entry name" value="LytR_CpsA_psr"/>
</dbReference>
<reference evidence="15" key="1">
    <citation type="submission" date="2022-08" db="EMBL/GenBank/DDBJ databases">
        <title>Genome sequence of Vagococcus luciliae DSM 112651.</title>
        <authorList>
            <person name="Juan G."/>
            <person name="Anja P."/>
            <person name="Rolf D."/>
            <person name="Kampfer P."/>
            <person name="Vilcinskas A."/>
        </authorList>
    </citation>
    <scope>NUCLEOTIDE SEQUENCE</scope>
    <source>
        <strain evidence="15">G314FT</strain>
    </source>
</reference>
<reference evidence="15" key="2">
    <citation type="submission" date="2022-08" db="EMBL/GenBank/DDBJ databases">
        <authorList>
            <person name="Poehlein A."/>
            <person name="Guzman J."/>
            <person name="Daniel R."/>
            <person name="Vilcinskas A."/>
        </authorList>
    </citation>
    <scope>NUCLEOTIDE SEQUENCE</scope>
    <source>
        <strain evidence="15">G314FT</strain>
    </source>
</reference>
<dbReference type="NCBIfam" id="TIGR00350">
    <property type="entry name" value="lytR_cpsA_psr"/>
    <property type="match status" value="1"/>
</dbReference>
<dbReference type="EMBL" id="CP102451">
    <property type="protein sequence ID" value="UUV99499.1"/>
    <property type="molecule type" value="Genomic_DNA"/>
</dbReference>
<evidence type="ECO:0000256" key="2">
    <source>
        <dbReference type="ARBA" id="ARBA00006068"/>
    </source>
</evidence>
<dbReference type="Gene3D" id="3.40.630.190">
    <property type="entry name" value="LCP protein"/>
    <property type="match status" value="1"/>
</dbReference>
<keyword evidence="4 13" id="KW-0812">Transmembrane</keyword>
<evidence type="ECO:0000313" key="15">
    <source>
        <dbReference type="EMBL" id="UUV99499.1"/>
    </source>
</evidence>